<evidence type="ECO:0000313" key="2">
    <source>
        <dbReference type="Proteomes" id="UP000070119"/>
    </source>
</evidence>
<gene>
    <name evidence="1" type="ORF">WK57_18275</name>
</gene>
<reference evidence="1 2" key="1">
    <citation type="submission" date="2015-11" db="EMBL/GenBank/DDBJ databases">
        <authorList>
            <person name="Sahl J."/>
            <person name="Wagner D."/>
            <person name="Keim P."/>
        </authorList>
    </citation>
    <scope>NUCLEOTIDE SEQUENCE [LARGE SCALE GENOMIC DNA]</scope>
    <source>
        <strain evidence="1 2">MSMB1157</strain>
    </source>
</reference>
<proteinExistence type="predicted"/>
<dbReference type="EMBL" id="LNJU01000003">
    <property type="protein sequence ID" value="KWZ58429.1"/>
    <property type="molecule type" value="Genomic_DNA"/>
</dbReference>
<evidence type="ECO:0000313" key="1">
    <source>
        <dbReference type="EMBL" id="KWZ58429.1"/>
    </source>
</evidence>
<accession>A0AA40UXB1</accession>
<dbReference type="AlphaFoldDB" id="A0AA40UXB1"/>
<sequence>MQAPAQRRVAVERGQLAEHLASRGKERRVAVDERLVREVQCECRFTHAVRPDQHDVGLLLDELECHQFLERAAVNPFGPCPVEVCKRLEVAQAGVADTPLERTARAFLLFPLQQRLDP</sequence>
<name>A0AA40UXB1_9BURK</name>
<protein>
    <submittedName>
        <fullName evidence="1">Uncharacterized protein</fullName>
    </submittedName>
</protein>
<dbReference type="Proteomes" id="UP000070119">
    <property type="component" value="Unassembled WGS sequence"/>
</dbReference>
<organism evidence="1 2">
    <name type="scientific">Burkholderia ubonensis</name>
    <dbReference type="NCBI Taxonomy" id="101571"/>
    <lineage>
        <taxon>Bacteria</taxon>
        <taxon>Pseudomonadati</taxon>
        <taxon>Pseudomonadota</taxon>
        <taxon>Betaproteobacteria</taxon>
        <taxon>Burkholderiales</taxon>
        <taxon>Burkholderiaceae</taxon>
        <taxon>Burkholderia</taxon>
        <taxon>Burkholderia cepacia complex</taxon>
    </lineage>
</organism>
<comment type="caution">
    <text evidence="1">The sequence shown here is derived from an EMBL/GenBank/DDBJ whole genome shotgun (WGS) entry which is preliminary data.</text>
</comment>